<organism evidence="2">
    <name type="scientific">Bactrocera latifrons</name>
    <name type="common">Malaysian fruit fly</name>
    <name type="synonym">Chaetodacus latifrons</name>
    <dbReference type="NCBI Taxonomy" id="174628"/>
    <lineage>
        <taxon>Eukaryota</taxon>
        <taxon>Metazoa</taxon>
        <taxon>Ecdysozoa</taxon>
        <taxon>Arthropoda</taxon>
        <taxon>Hexapoda</taxon>
        <taxon>Insecta</taxon>
        <taxon>Pterygota</taxon>
        <taxon>Neoptera</taxon>
        <taxon>Endopterygota</taxon>
        <taxon>Diptera</taxon>
        <taxon>Brachycera</taxon>
        <taxon>Muscomorpha</taxon>
        <taxon>Tephritoidea</taxon>
        <taxon>Tephritidae</taxon>
        <taxon>Bactrocera</taxon>
        <taxon>Bactrocera</taxon>
    </lineage>
</organism>
<name>A0A0K8TWB7_BACLA</name>
<dbReference type="PANTHER" id="PTHR45786:SF74">
    <property type="entry name" value="ATP-DEPENDENT DNA HELICASE"/>
    <property type="match status" value="1"/>
</dbReference>
<gene>
    <name evidence="2" type="ORF">c0_g1_i7</name>
</gene>
<evidence type="ECO:0000256" key="1">
    <source>
        <dbReference type="SAM" id="MobiDB-lite"/>
    </source>
</evidence>
<dbReference type="AlphaFoldDB" id="A0A0K8TWB7"/>
<feature type="region of interest" description="Disordered" evidence="1">
    <location>
        <begin position="114"/>
        <end position="135"/>
    </location>
</feature>
<evidence type="ECO:0000313" key="2">
    <source>
        <dbReference type="EMBL" id="JAI18586.1"/>
    </source>
</evidence>
<feature type="non-terminal residue" evidence="2">
    <location>
        <position position="1"/>
    </location>
</feature>
<protein>
    <submittedName>
        <fullName evidence="2">Uncharacterized protein</fullName>
    </submittedName>
</protein>
<dbReference type="EMBL" id="GDHF01033728">
    <property type="protein sequence ID" value="JAI18586.1"/>
    <property type="molecule type" value="Transcribed_RNA"/>
</dbReference>
<accession>A0A0K8TWB7</accession>
<dbReference type="OrthoDB" id="10051381at2759"/>
<dbReference type="PANTHER" id="PTHR45786">
    <property type="entry name" value="DNA BINDING PROTEIN-LIKE"/>
    <property type="match status" value="1"/>
</dbReference>
<sequence length="135" mass="15553">TSIKAFLTEYSKFQMTSFGTNIIEEPGFNPTFKIQGQIHHREGALLPSVDGEYKYLQIYFLGNSETEINQGCGINRATRREIIMELQQLLHEYNLLIQLFKTALEMVPSDDHKIVSKADKRPAGEHERQIKRSPQ</sequence>
<reference evidence="2" key="1">
    <citation type="submission" date="2015-06" db="EMBL/GenBank/DDBJ databases">
        <authorList>
            <person name="Hoefler B.C."/>
            <person name="Straight P.D."/>
        </authorList>
    </citation>
    <scope>NUCLEOTIDE SEQUENCE</scope>
</reference>
<proteinExistence type="predicted"/>